<evidence type="ECO:0000313" key="2">
    <source>
        <dbReference type="Proteomes" id="UP001233271"/>
    </source>
</evidence>
<accession>A0AA48IEM6</accession>
<dbReference type="EMBL" id="AP028213">
    <property type="protein sequence ID" value="BEI89851.1"/>
    <property type="molecule type" value="Genomic_DNA"/>
</dbReference>
<dbReference type="KEGG" id="ccac:CcaHIS019_0212130"/>
<evidence type="ECO:0000313" key="1">
    <source>
        <dbReference type="EMBL" id="BEI89851.1"/>
    </source>
</evidence>
<dbReference type="RefSeq" id="XP_060455117.1">
    <property type="nucleotide sequence ID" value="XM_060598310.1"/>
</dbReference>
<keyword evidence="2" id="KW-1185">Reference proteome</keyword>
<reference evidence="1" key="1">
    <citation type="journal article" date="2023" name="BMC Genomics">
        <title>Chromosome-level genome assemblies of Cutaneotrichosporon spp. (Trichosporonales, Basidiomycota) reveal imbalanced evolution between nucleotide sequences and chromosome synteny.</title>
        <authorList>
            <person name="Kobayashi Y."/>
            <person name="Kayamori A."/>
            <person name="Aoki K."/>
            <person name="Shiwa Y."/>
            <person name="Matsutani M."/>
            <person name="Fujita N."/>
            <person name="Sugita T."/>
            <person name="Iwasaki W."/>
            <person name="Tanaka N."/>
            <person name="Takashima M."/>
        </authorList>
    </citation>
    <scope>NUCLEOTIDE SEQUENCE</scope>
    <source>
        <strain evidence="1">HIS019</strain>
    </source>
</reference>
<dbReference type="Proteomes" id="UP001233271">
    <property type="component" value="Chromosome 2"/>
</dbReference>
<protein>
    <submittedName>
        <fullName evidence="1">Uncharacterized protein</fullName>
    </submittedName>
</protein>
<sequence>MVAPLPPVPVVELDLQLDYLARGESMTADMRDFRDAAVAIMKRSDKAAILNIPKANYYIRGQRNITAAARLADPKKPHYVFESIFKVTMLKDLEILGNGATISLDWQQRFGAFELHGSVATSRRAQPPQYVAEVGPVLDLCDATGPMIVTDLNFVTLQDKLVLGNEYRDTGRQVGGSSIVLEACPGAHLSRITTEGMPLDGITICDQKVKRKLGEITIIDNVHS</sequence>
<dbReference type="GeneID" id="85493722"/>
<name>A0AA48IEM6_9TREE</name>
<proteinExistence type="predicted"/>
<gene>
    <name evidence="1" type="ORF">CcaverHIS019_0212130</name>
</gene>
<dbReference type="AlphaFoldDB" id="A0AA48IEM6"/>
<organism evidence="1 2">
    <name type="scientific">Cutaneotrichosporon cavernicola</name>
    <dbReference type="NCBI Taxonomy" id="279322"/>
    <lineage>
        <taxon>Eukaryota</taxon>
        <taxon>Fungi</taxon>
        <taxon>Dikarya</taxon>
        <taxon>Basidiomycota</taxon>
        <taxon>Agaricomycotina</taxon>
        <taxon>Tremellomycetes</taxon>
        <taxon>Trichosporonales</taxon>
        <taxon>Trichosporonaceae</taxon>
        <taxon>Cutaneotrichosporon</taxon>
    </lineage>
</organism>